<sequence>MSAVRHRYLHLQEFFGNLGGIDLDALAEGVGIHLPALDLGEGGLPLPGHLDIGDALVLHYLIHGKPLVGRHEALLLPAHVVTGKEGLDDGGTGGGRADTVPFQAVPQLVVPQLPAAMLHRRKQAALGVQGTGLGLFLHALRRLQGESLAGLQGRQSGCFLVVLVPLVPHGTPSGRPDDRSLGGEHAVPRREGDGGNVLEATGGEGFEQAGGYHVVHRALVGGQLAGQTLGDDERMVVGNFPRIHAAAVERSPFQGGGMGGESRVPLQQGDAVGYLVEHILREVAGAGTGVAQHLLLVKRLGDGEGLVRREAVPAVRLFLQGGQVVEQGRLLAHLPALHVGNLHRPRCGYSGEGGVCHRKGFVTQFRDGGEGRAVLFRRDLQPEIGLRGEIPVLQITGADHHQGERLHPSEGVDALPGGDAESLGGVQPNLPVGDGTGFGGTVEVVVVAAGSEVVQPLPDGTVGQRGDPEAQAGLAAAKVIVDVPMNGFALTPGIGRHDDTVGTVENLPDDLQLFEHAGIGLVLLALPYLAGDVLELLRQNGQVLTPEARIAVCFGHGELDEMAERPGNEVAVT</sequence>
<feature type="compositionally biased region" description="Basic and acidic residues" evidence="1">
    <location>
        <begin position="175"/>
        <end position="193"/>
    </location>
</feature>
<reference evidence="2" key="1">
    <citation type="journal article" date="2012" name="PLoS ONE">
        <title>Gene sets for utilization of primary and secondary nutrition supplies in the distal gut of endangered iberian lynx.</title>
        <authorList>
            <person name="Alcaide M."/>
            <person name="Messina E."/>
            <person name="Richter M."/>
            <person name="Bargiela R."/>
            <person name="Peplies J."/>
            <person name="Huws S.A."/>
            <person name="Newbold C.J."/>
            <person name="Golyshin P.N."/>
            <person name="Simon M.A."/>
            <person name="Lopez G."/>
            <person name="Yakimov M.M."/>
            <person name="Ferrer M."/>
        </authorList>
    </citation>
    <scope>NUCLEOTIDE SEQUENCE</scope>
</reference>
<protein>
    <submittedName>
        <fullName evidence="2">Uncharacterized protein</fullName>
    </submittedName>
</protein>
<accession>J9GM94</accession>
<comment type="caution">
    <text evidence="2">The sequence shown here is derived from an EMBL/GenBank/DDBJ whole genome shotgun (WGS) entry which is preliminary data.</text>
</comment>
<proteinExistence type="predicted"/>
<name>J9GM94_9ZZZZ</name>
<evidence type="ECO:0000313" key="2">
    <source>
        <dbReference type="EMBL" id="EJX09072.1"/>
    </source>
</evidence>
<evidence type="ECO:0000256" key="1">
    <source>
        <dbReference type="SAM" id="MobiDB-lite"/>
    </source>
</evidence>
<dbReference type="AlphaFoldDB" id="J9GM94"/>
<dbReference type="EMBL" id="AMCI01000468">
    <property type="protein sequence ID" value="EJX09072.1"/>
    <property type="molecule type" value="Genomic_DNA"/>
</dbReference>
<feature type="region of interest" description="Disordered" evidence="1">
    <location>
        <begin position="401"/>
        <end position="425"/>
    </location>
</feature>
<feature type="region of interest" description="Disordered" evidence="1">
    <location>
        <begin position="170"/>
        <end position="195"/>
    </location>
</feature>
<gene>
    <name evidence="2" type="ORF">EVA_02817</name>
</gene>
<feature type="compositionally biased region" description="Basic and acidic residues" evidence="1">
    <location>
        <begin position="401"/>
        <end position="410"/>
    </location>
</feature>
<organism evidence="2">
    <name type="scientific">gut metagenome</name>
    <dbReference type="NCBI Taxonomy" id="749906"/>
    <lineage>
        <taxon>unclassified sequences</taxon>
        <taxon>metagenomes</taxon>
        <taxon>organismal metagenomes</taxon>
    </lineage>
</organism>